<keyword evidence="2" id="KW-1185">Reference proteome</keyword>
<dbReference type="Proteomes" id="UP000017660">
    <property type="component" value="Segment"/>
</dbReference>
<dbReference type="GeneID" id="18989646"/>
<dbReference type="RefSeq" id="YP_008771958.1">
    <property type="nucleotide sequence ID" value="NC_022774.1"/>
</dbReference>
<evidence type="ECO:0000313" key="2">
    <source>
        <dbReference type="Proteomes" id="UP000017660"/>
    </source>
</evidence>
<name>U5PWG8_9CAUD</name>
<sequence length="59" mass="6640">MDKQQLQPTFEDVVKELKARIGDLEVEKAIAVSANAKKDVYIAELEAKLPQEEPKEEGK</sequence>
<dbReference type="EMBL" id="KF669661">
    <property type="protein sequence ID" value="AGY48345.1"/>
    <property type="molecule type" value="Genomic_DNA"/>
</dbReference>
<evidence type="ECO:0000313" key="1">
    <source>
        <dbReference type="EMBL" id="AGY48345.1"/>
    </source>
</evidence>
<reference evidence="1 2" key="1">
    <citation type="journal article" date="2013" name="Genome Announc.">
        <title>Complete Genome of Bacillus megaterium Siphophage Slash.</title>
        <authorList>
            <person name="Decrescenzo A.J."/>
            <person name="Ritter M.A."/>
            <person name="Chamakura K.R."/>
            <person name="Kuty Everett G.F."/>
        </authorList>
    </citation>
    <scope>NUCLEOTIDE SEQUENCE [LARGE SCALE GENOMIC DNA]</scope>
</reference>
<proteinExistence type="predicted"/>
<organism evidence="1 2">
    <name type="scientific">Bacillus phage Slash</name>
    <dbReference type="NCBI Taxonomy" id="1406790"/>
    <lineage>
        <taxon>Viruses</taxon>
        <taxon>Duplodnaviria</taxon>
        <taxon>Heunggongvirae</taxon>
        <taxon>Uroviricota</taxon>
        <taxon>Caudoviricetes</taxon>
        <taxon>Slashvirus</taxon>
        <taxon>Slashvirus slash</taxon>
    </lineage>
</organism>
<accession>U5PWG8</accession>
<dbReference type="KEGG" id="vg:18989646"/>
<dbReference type="OrthoDB" id="25653at10239"/>
<gene>
    <name evidence="1" type="ORF">Slash_56</name>
</gene>
<protein>
    <submittedName>
        <fullName evidence="1">Uncharacterized protein</fullName>
    </submittedName>
</protein>